<evidence type="ECO:0000259" key="2">
    <source>
        <dbReference type="Pfam" id="PF13439"/>
    </source>
</evidence>
<dbReference type="SUPFAM" id="SSF53756">
    <property type="entry name" value="UDP-Glycosyltransferase/glycogen phosphorylase"/>
    <property type="match status" value="1"/>
</dbReference>
<dbReference type="Gene3D" id="3.40.50.2000">
    <property type="entry name" value="Glycogen Phosphorylase B"/>
    <property type="match status" value="2"/>
</dbReference>
<dbReference type="CDD" id="cd03801">
    <property type="entry name" value="GT4_PimA-like"/>
    <property type="match status" value="1"/>
</dbReference>
<keyword evidence="4" id="KW-1185">Reference proteome</keyword>
<dbReference type="InterPro" id="IPR001296">
    <property type="entry name" value="Glyco_trans_1"/>
</dbReference>
<dbReference type="Proteomes" id="UP000001941">
    <property type="component" value="Chromosome"/>
</dbReference>
<dbReference type="GO" id="GO:0016757">
    <property type="term" value="F:glycosyltransferase activity"/>
    <property type="evidence" value="ECO:0007669"/>
    <property type="project" value="InterPro"/>
</dbReference>
<dbReference type="PANTHER" id="PTHR12526:SF630">
    <property type="entry name" value="GLYCOSYLTRANSFERASE"/>
    <property type="match status" value="1"/>
</dbReference>
<reference evidence="4" key="1">
    <citation type="journal article" date="2016" name="Stand. Genomic Sci.">
        <title>Complete genome sequence of Methanospirillum hungatei type strain JF1.</title>
        <authorList>
            <person name="Gunsalus R.P."/>
            <person name="Cook L.E."/>
            <person name="Crable B."/>
            <person name="Rohlin L."/>
            <person name="McDonald E."/>
            <person name="Mouttaki H."/>
            <person name="Sieber J.R."/>
            <person name="Poweleit N."/>
            <person name="Zhou H."/>
            <person name="Lapidus A.L."/>
            <person name="Daligault H.E."/>
            <person name="Land M."/>
            <person name="Gilna P."/>
            <person name="Ivanova N."/>
            <person name="Kyrpides N."/>
            <person name="Culley D.E."/>
            <person name="McInerney M.J."/>
        </authorList>
    </citation>
    <scope>NUCLEOTIDE SEQUENCE [LARGE SCALE GENOMIC DNA]</scope>
    <source>
        <strain evidence="4">ATCC 27890 / DSM 864 / NBRC 100397 / JF-1</strain>
    </source>
</reference>
<protein>
    <submittedName>
        <fullName evidence="3">Glycosyl transferase, group 1</fullName>
    </submittedName>
</protein>
<proteinExistence type="predicted"/>
<dbReference type="Pfam" id="PF13439">
    <property type="entry name" value="Glyco_transf_4"/>
    <property type="match status" value="1"/>
</dbReference>
<dbReference type="KEGG" id="mhu:Mhun_1247"/>
<keyword evidence="3" id="KW-0808">Transferase</keyword>
<dbReference type="InParanoid" id="Q2FP91"/>
<gene>
    <name evidence="3" type="ordered locus">Mhun_1247</name>
</gene>
<dbReference type="EnsemblBacteria" id="ABD40992">
    <property type="protein sequence ID" value="ABD40992"/>
    <property type="gene ID" value="Mhun_1247"/>
</dbReference>
<dbReference type="EMBL" id="CP000254">
    <property type="protein sequence ID" value="ABD40992.1"/>
    <property type="molecule type" value="Genomic_DNA"/>
</dbReference>
<dbReference type="AlphaFoldDB" id="Q2FP91"/>
<name>Q2FP91_METHJ</name>
<organism evidence="3 4">
    <name type="scientific">Methanospirillum hungatei JF-1 (strain ATCC 27890 / DSM 864 / NBRC 100397 / JF-1)</name>
    <dbReference type="NCBI Taxonomy" id="323259"/>
    <lineage>
        <taxon>Archaea</taxon>
        <taxon>Methanobacteriati</taxon>
        <taxon>Methanobacteriota</taxon>
        <taxon>Stenosarchaea group</taxon>
        <taxon>Methanomicrobia</taxon>
        <taxon>Methanomicrobiales</taxon>
        <taxon>Methanospirillaceae</taxon>
        <taxon>Methanospirillum</taxon>
    </lineage>
</organism>
<dbReference type="STRING" id="323259.Mhun_1247"/>
<feature type="domain" description="Glycosyltransferase subfamily 4-like N-terminal" evidence="2">
    <location>
        <begin position="25"/>
        <end position="197"/>
    </location>
</feature>
<dbReference type="Pfam" id="PF00534">
    <property type="entry name" value="Glycos_transf_1"/>
    <property type="match status" value="1"/>
</dbReference>
<dbReference type="HOGENOM" id="CLU_009583_2_2_2"/>
<feature type="domain" description="Glycosyl transferase family 1" evidence="1">
    <location>
        <begin position="199"/>
        <end position="364"/>
    </location>
</feature>
<evidence type="ECO:0000313" key="3">
    <source>
        <dbReference type="EMBL" id="ABD40992.1"/>
    </source>
</evidence>
<evidence type="ECO:0000313" key="4">
    <source>
        <dbReference type="Proteomes" id="UP000001941"/>
    </source>
</evidence>
<accession>Q2FP91</accession>
<evidence type="ECO:0000259" key="1">
    <source>
        <dbReference type="Pfam" id="PF00534"/>
    </source>
</evidence>
<sequence>MYLKTLHSRSMKIAFVYDVLYPETIGGVEKRIFEIGTRLAERGHEVHLFPMFDGSDVSIINRDGLIIHPVCRPMGLYTGGRRSIIQALRYSFHLFPVLLKMKVDIIDCQNFPYFPVIVSRLIGFLKKEKCIITWHEAWGAYWYQYLGLSGIGGRVIEKIALLLSSSSIAVSHHTADRMRDEGYYGIPEIIPNGIPLQEIRAINPADKTTDIIFIGRFIPEKHPELVVEAVRVLIRDYHDLTCTMIGDGPMMTRIVEMIHDYGLSENIHLPGFVSDYQEVIRLMKAARVFVLPSEREGFGIVCVEAMACGLPIVTTQYPLNAALDHVLPGCGYCARACADDIATGIRMFLTQSPDVPLLNEYAKNHDWDRITSSVEETYYRVADENLRSRKI</sequence>
<dbReference type="InterPro" id="IPR028098">
    <property type="entry name" value="Glyco_trans_4-like_N"/>
</dbReference>
<dbReference type="eggNOG" id="arCOG01403">
    <property type="taxonomic scope" value="Archaea"/>
</dbReference>
<dbReference type="PANTHER" id="PTHR12526">
    <property type="entry name" value="GLYCOSYLTRANSFERASE"/>
    <property type="match status" value="1"/>
</dbReference>
<dbReference type="CAZy" id="GT4">
    <property type="family name" value="Glycosyltransferase Family 4"/>
</dbReference>